<evidence type="ECO:0000313" key="2">
    <source>
        <dbReference type="EMBL" id="GAA5802653.1"/>
    </source>
</evidence>
<proteinExistence type="predicted"/>
<dbReference type="Proteomes" id="UP001476247">
    <property type="component" value="Unassembled WGS sequence"/>
</dbReference>
<keyword evidence="1" id="KW-0812">Transmembrane</keyword>
<dbReference type="EMBL" id="BAABUJ010000024">
    <property type="protein sequence ID" value="GAA5802653.1"/>
    <property type="molecule type" value="Genomic_DNA"/>
</dbReference>
<protein>
    <submittedName>
        <fullName evidence="2">Uncharacterized protein</fullName>
    </submittedName>
</protein>
<name>A0ABP9Y730_9FUNG</name>
<sequence>MDSEPFNTLLVALVFLQFFEGIALGTRINDLNSQSLIKPIIMGTLLSVMAPVGNAIDMGVRRGMNPASAVLAQAILINHSVGFRKSSMGRKAFRFLCMYVGAGIMAVLGIWT</sequence>
<comment type="caution">
    <text evidence="2">The sequence shown here is derived from an EMBL/GenBank/DDBJ whole genome shotgun (WGS) entry which is preliminary data.</text>
</comment>
<accession>A0ABP9Y730</accession>
<feature type="transmembrane region" description="Helical" evidence="1">
    <location>
        <begin position="92"/>
        <end position="111"/>
    </location>
</feature>
<keyword evidence="3" id="KW-1185">Reference proteome</keyword>
<evidence type="ECO:0000256" key="1">
    <source>
        <dbReference type="SAM" id="Phobius"/>
    </source>
</evidence>
<keyword evidence="1" id="KW-0472">Membrane</keyword>
<reference evidence="2 3" key="1">
    <citation type="submission" date="2024-04" db="EMBL/GenBank/DDBJ databases">
        <title>genome sequences of Mucor flavus KT1a and Helicostylum pulchrum KT1b strains isolation_sourced from the surface of a dry-aged beef.</title>
        <authorList>
            <person name="Toyotome T."/>
            <person name="Hosono M."/>
            <person name="Torimaru M."/>
            <person name="Fukuda K."/>
            <person name="Mikami N."/>
        </authorList>
    </citation>
    <scope>NUCLEOTIDE SEQUENCE [LARGE SCALE GENOMIC DNA]</scope>
    <source>
        <strain evidence="2 3">KT1b</strain>
    </source>
</reference>
<evidence type="ECO:0000313" key="3">
    <source>
        <dbReference type="Proteomes" id="UP001476247"/>
    </source>
</evidence>
<feature type="transmembrane region" description="Helical" evidence="1">
    <location>
        <begin position="35"/>
        <end position="56"/>
    </location>
</feature>
<gene>
    <name evidence="2" type="ORF">HPULCUR_008127</name>
</gene>
<keyword evidence="1" id="KW-1133">Transmembrane helix</keyword>
<organism evidence="2 3">
    <name type="scientific">Helicostylum pulchrum</name>
    <dbReference type="NCBI Taxonomy" id="562976"/>
    <lineage>
        <taxon>Eukaryota</taxon>
        <taxon>Fungi</taxon>
        <taxon>Fungi incertae sedis</taxon>
        <taxon>Mucoromycota</taxon>
        <taxon>Mucoromycotina</taxon>
        <taxon>Mucoromycetes</taxon>
        <taxon>Mucorales</taxon>
        <taxon>Mucorineae</taxon>
        <taxon>Mucoraceae</taxon>
        <taxon>Helicostylum</taxon>
    </lineage>
</organism>